<evidence type="ECO:0000313" key="2">
    <source>
        <dbReference type="EMBL" id="KAL2528347.1"/>
    </source>
</evidence>
<evidence type="ECO:0000313" key="3">
    <source>
        <dbReference type="Proteomes" id="UP001604277"/>
    </source>
</evidence>
<name>A0ABD1UTL9_9LAMI</name>
<accession>A0ABD1UTL9</accession>
<organism evidence="2 3">
    <name type="scientific">Forsythia ovata</name>
    <dbReference type="NCBI Taxonomy" id="205694"/>
    <lineage>
        <taxon>Eukaryota</taxon>
        <taxon>Viridiplantae</taxon>
        <taxon>Streptophyta</taxon>
        <taxon>Embryophyta</taxon>
        <taxon>Tracheophyta</taxon>
        <taxon>Spermatophyta</taxon>
        <taxon>Magnoliopsida</taxon>
        <taxon>eudicotyledons</taxon>
        <taxon>Gunneridae</taxon>
        <taxon>Pentapetalae</taxon>
        <taxon>asterids</taxon>
        <taxon>lamiids</taxon>
        <taxon>Lamiales</taxon>
        <taxon>Oleaceae</taxon>
        <taxon>Forsythieae</taxon>
        <taxon>Forsythia</taxon>
    </lineage>
</organism>
<evidence type="ECO:0000256" key="1">
    <source>
        <dbReference type="SAM" id="MobiDB-lite"/>
    </source>
</evidence>
<gene>
    <name evidence="2" type="ORF">Fot_20948</name>
</gene>
<dbReference type="Proteomes" id="UP001604277">
    <property type="component" value="Unassembled WGS sequence"/>
</dbReference>
<keyword evidence="3" id="KW-1185">Reference proteome</keyword>
<proteinExistence type="predicted"/>
<sequence length="106" mass="11639">MLLLQPGSLSSESPLSTLWRVMVNQCRSPAFIAGGLGCDTSLDDTSFDPCCSDFHSSWVTALGMFQFNLEMDRLAAEELTPKWKSLGSRSKSPKLERLAAEEPSPK</sequence>
<dbReference type="EMBL" id="JBFOLJ010000006">
    <property type="protein sequence ID" value="KAL2528347.1"/>
    <property type="molecule type" value="Genomic_DNA"/>
</dbReference>
<feature type="region of interest" description="Disordered" evidence="1">
    <location>
        <begin position="85"/>
        <end position="106"/>
    </location>
</feature>
<comment type="caution">
    <text evidence="2">The sequence shown here is derived from an EMBL/GenBank/DDBJ whole genome shotgun (WGS) entry which is preliminary data.</text>
</comment>
<reference evidence="3" key="1">
    <citation type="submission" date="2024-07" db="EMBL/GenBank/DDBJ databases">
        <title>Two chromosome-level genome assemblies of Korean endemic species Abeliophyllum distichum and Forsythia ovata (Oleaceae).</title>
        <authorList>
            <person name="Jang H."/>
        </authorList>
    </citation>
    <scope>NUCLEOTIDE SEQUENCE [LARGE SCALE GENOMIC DNA]</scope>
</reference>
<protein>
    <submittedName>
        <fullName evidence="2">Uncharacterized protein</fullName>
    </submittedName>
</protein>
<dbReference type="AlphaFoldDB" id="A0ABD1UTL9"/>
<feature type="compositionally biased region" description="Basic and acidic residues" evidence="1">
    <location>
        <begin position="93"/>
        <end position="106"/>
    </location>
</feature>